<reference evidence="2 3" key="1">
    <citation type="submission" date="2016-10" db="EMBL/GenBank/DDBJ databases">
        <authorList>
            <person name="de Groot N.N."/>
        </authorList>
    </citation>
    <scope>NUCLEOTIDE SEQUENCE [LARGE SCALE GENOMIC DNA]</scope>
    <source>
        <strain evidence="2 3">L14</strain>
    </source>
</reference>
<sequence>MAENFKNREALDQVKRVIDEANAAVNDSSRTIKSSSMGPELTGALGAGGGAALSFAALYSLGVTGLSAAGITSGLAAAGAVVGGGMAAGIGVLAAPVVLGYALFSSNKHKQLMREKRELYNMALQKQNQLIAMLQKQNQMNKERADYLNSLVIMLKAAVRDLQSDLAA</sequence>
<name>A0A1I0X556_SELRU</name>
<dbReference type="AlphaFoldDB" id="A0A1I0X556"/>
<dbReference type="RefSeq" id="WP_074814916.1">
    <property type="nucleotide sequence ID" value="NZ_FOJX01000004.1"/>
</dbReference>
<keyword evidence="1" id="KW-1133">Transmembrane helix</keyword>
<evidence type="ECO:0000256" key="1">
    <source>
        <dbReference type="SAM" id="Phobius"/>
    </source>
</evidence>
<gene>
    <name evidence="2" type="ORF">SAMN05216587_104229</name>
</gene>
<evidence type="ECO:0000313" key="2">
    <source>
        <dbReference type="EMBL" id="SFA96182.1"/>
    </source>
</evidence>
<keyword evidence="1" id="KW-0472">Membrane</keyword>
<keyword evidence="1" id="KW-0812">Transmembrane</keyword>
<evidence type="ECO:0000313" key="3">
    <source>
        <dbReference type="Proteomes" id="UP000183843"/>
    </source>
</evidence>
<feature type="transmembrane region" description="Helical" evidence="1">
    <location>
        <begin position="74"/>
        <end position="104"/>
    </location>
</feature>
<dbReference type="Proteomes" id="UP000183843">
    <property type="component" value="Unassembled WGS sequence"/>
</dbReference>
<feature type="transmembrane region" description="Helical" evidence="1">
    <location>
        <begin position="41"/>
        <end position="62"/>
    </location>
</feature>
<proteinExistence type="predicted"/>
<organism evidence="2 3">
    <name type="scientific">Selenomonas ruminantium</name>
    <dbReference type="NCBI Taxonomy" id="971"/>
    <lineage>
        <taxon>Bacteria</taxon>
        <taxon>Bacillati</taxon>
        <taxon>Bacillota</taxon>
        <taxon>Negativicutes</taxon>
        <taxon>Selenomonadales</taxon>
        <taxon>Selenomonadaceae</taxon>
        <taxon>Selenomonas</taxon>
    </lineage>
</organism>
<accession>A0A1I0X556</accession>
<protein>
    <submittedName>
        <fullName evidence="2">Uncharacterized protein</fullName>
    </submittedName>
</protein>
<dbReference type="EMBL" id="FOJX01000004">
    <property type="protein sequence ID" value="SFA96182.1"/>
    <property type="molecule type" value="Genomic_DNA"/>
</dbReference>